<name>A0ABW1XN07_9ALTE</name>
<evidence type="ECO:0000313" key="5">
    <source>
        <dbReference type="Proteomes" id="UP001596364"/>
    </source>
</evidence>
<sequence>MLVGVQQARQKWGGAHSAIDNWLAERQQLLVMYCELAGLPPYQPTPGLPDAAKIEAFCEILMDYISAGHFEIYTQLGSDEPDGLDKNVLPQIMPSTDTALAFNDKYAEIEPDNLLKDFDRDLSGLGQQLEERFELEDQLIHSLYTEHL</sequence>
<protein>
    <submittedName>
        <fullName evidence="4">Sigma D regulator</fullName>
    </submittedName>
</protein>
<dbReference type="Proteomes" id="UP001596364">
    <property type="component" value="Unassembled WGS sequence"/>
</dbReference>
<dbReference type="InterPro" id="IPR038309">
    <property type="entry name" value="Rsd/AlgQ_sf"/>
</dbReference>
<dbReference type="PIRSF" id="PIRSF016548">
    <property type="entry name" value="Rsd_AlgQ"/>
    <property type="match status" value="1"/>
</dbReference>
<dbReference type="InterPro" id="IPR007448">
    <property type="entry name" value="Sigma70_reg_Rsd_AlgQ"/>
</dbReference>
<dbReference type="Gene3D" id="1.20.120.1370">
    <property type="entry name" value="Regulator of RNA polymerase sigma(70) subunit, domain 4"/>
    <property type="match status" value="1"/>
</dbReference>
<organism evidence="4 5">
    <name type="scientific">Pseudobowmanella zhangzhouensis</name>
    <dbReference type="NCBI Taxonomy" id="1537679"/>
    <lineage>
        <taxon>Bacteria</taxon>
        <taxon>Pseudomonadati</taxon>
        <taxon>Pseudomonadota</taxon>
        <taxon>Gammaproteobacteria</taxon>
        <taxon>Alteromonadales</taxon>
        <taxon>Alteromonadaceae</taxon>
    </lineage>
</organism>
<comment type="caution">
    <text evidence="4">The sequence shown here is derived from an EMBL/GenBank/DDBJ whole genome shotgun (WGS) entry which is preliminary data.</text>
</comment>
<evidence type="ECO:0000313" key="4">
    <source>
        <dbReference type="EMBL" id="MFC6441330.1"/>
    </source>
</evidence>
<dbReference type="Pfam" id="PF04353">
    <property type="entry name" value="Rsd_AlgQ"/>
    <property type="match status" value="1"/>
</dbReference>
<evidence type="ECO:0000256" key="2">
    <source>
        <dbReference type="ARBA" id="ARBA00023163"/>
    </source>
</evidence>
<dbReference type="NCBIfam" id="NF008723">
    <property type="entry name" value="PRK11718.1"/>
    <property type="match status" value="1"/>
</dbReference>
<evidence type="ECO:0000256" key="3">
    <source>
        <dbReference type="RuleBase" id="RU004409"/>
    </source>
</evidence>
<gene>
    <name evidence="4" type="primary">rsd</name>
    <name evidence="4" type="ORF">ACFP85_14350</name>
</gene>
<reference evidence="5" key="1">
    <citation type="journal article" date="2019" name="Int. J. Syst. Evol. Microbiol.">
        <title>The Global Catalogue of Microorganisms (GCM) 10K type strain sequencing project: providing services to taxonomists for standard genome sequencing and annotation.</title>
        <authorList>
            <consortium name="The Broad Institute Genomics Platform"/>
            <consortium name="The Broad Institute Genome Sequencing Center for Infectious Disease"/>
            <person name="Wu L."/>
            <person name="Ma J."/>
        </authorList>
    </citation>
    <scope>NUCLEOTIDE SEQUENCE [LARGE SCALE GENOMIC DNA]</scope>
    <source>
        <strain evidence="5">CGMCC 1.16031</strain>
    </source>
</reference>
<dbReference type="EMBL" id="JBHSUS010000001">
    <property type="protein sequence ID" value="MFC6441330.1"/>
    <property type="molecule type" value="Genomic_DNA"/>
</dbReference>
<keyword evidence="1 3" id="KW-0805">Transcription regulation</keyword>
<proteinExistence type="inferred from homology"/>
<keyword evidence="5" id="KW-1185">Reference proteome</keyword>
<evidence type="ECO:0000256" key="1">
    <source>
        <dbReference type="ARBA" id="ARBA00023015"/>
    </source>
</evidence>
<keyword evidence="2 3" id="KW-0804">Transcription</keyword>
<dbReference type="RefSeq" id="WP_131257904.1">
    <property type="nucleotide sequence ID" value="NZ_JBHSUS010000001.1"/>
</dbReference>
<accession>A0ABW1XN07</accession>
<comment type="similarity">
    <text evidence="3">Belongs to the Rsd/AlgQ family.</text>
</comment>